<organism evidence="4 5">
    <name type="scientific">Aliiglaciecola litoralis</name>
    <dbReference type="NCBI Taxonomy" id="582857"/>
    <lineage>
        <taxon>Bacteria</taxon>
        <taxon>Pseudomonadati</taxon>
        <taxon>Pseudomonadota</taxon>
        <taxon>Gammaproteobacteria</taxon>
        <taxon>Alteromonadales</taxon>
        <taxon>Alteromonadaceae</taxon>
        <taxon>Aliiglaciecola</taxon>
    </lineage>
</organism>
<dbReference type="Gene3D" id="3.40.50.1970">
    <property type="match status" value="1"/>
</dbReference>
<feature type="domain" description="Fe-containing alcohol dehydrogenase-like C-terminal" evidence="3">
    <location>
        <begin position="185"/>
        <end position="356"/>
    </location>
</feature>
<evidence type="ECO:0000313" key="4">
    <source>
        <dbReference type="EMBL" id="GAA0857680.1"/>
    </source>
</evidence>
<dbReference type="Proteomes" id="UP001500359">
    <property type="component" value="Unassembled WGS sequence"/>
</dbReference>
<dbReference type="InterPro" id="IPR018211">
    <property type="entry name" value="ADH_Fe_CS"/>
</dbReference>
<dbReference type="PANTHER" id="PTHR43633">
    <property type="entry name" value="ALCOHOL DEHYDROGENASE YQHD"/>
    <property type="match status" value="1"/>
</dbReference>
<evidence type="ECO:0000256" key="1">
    <source>
        <dbReference type="ARBA" id="ARBA00023002"/>
    </source>
</evidence>
<evidence type="ECO:0000313" key="5">
    <source>
        <dbReference type="Proteomes" id="UP001500359"/>
    </source>
</evidence>
<dbReference type="InterPro" id="IPR044731">
    <property type="entry name" value="BDH-like"/>
</dbReference>
<dbReference type="RefSeq" id="WP_343860354.1">
    <property type="nucleotide sequence ID" value="NZ_BAAAFD010000007.1"/>
</dbReference>
<proteinExistence type="predicted"/>
<keyword evidence="5" id="KW-1185">Reference proteome</keyword>
<dbReference type="CDD" id="cd08187">
    <property type="entry name" value="BDH"/>
    <property type="match status" value="1"/>
</dbReference>
<dbReference type="Pfam" id="PF00465">
    <property type="entry name" value="Fe-ADH"/>
    <property type="match status" value="1"/>
</dbReference>
<keyword evidence="1" id="KW-0560">Oxidoreductase</keyword>
<dbReference type="PROSITE" id="PS00060">
    <property type="entry name" value="ADH_IRON_2"/>
    <property type="match status" value="1"/>
</dbReference>
<dbReference type="PROSITE" id="PS00913">
    <property type="entry name" value="ADH_IRON_1"/>
    <property type="match status" value="1"/>
</dbReference>
<dbReference type="InterPro" id="IPR056798">
    <property type="entry name" value="ADH_Fe_C"/>
</dbReference>
<name>A0ABP3X146_9ALTE</name>
<evidence type="ECO:0000259" key="2">
    <source>
        <dbReference type="Pfam" id="PF00465"/>
    </source>
</evidence>
<dbReference type="Pfam" id="PF25137">
    <property type="entry name" value="ADH_Fe_C"/>
    <property type="match status" value="1"/>
</dbReference>
<gene>
    <name evidence="4" type="primary">yqhD</name>
    <name evidence="4" type="ORF">GCM10009114_24360</name>
</gene>
<evidence type="ECO:0000259" key="3">
    <source>
        <dbReference type="Pfam" id="PF25137"/>
    </source>
</evidence>
<dbReference type="Gene3D" id="1.20.1090.10">
    <property type="entry name" value="Dehydroquinate synthase-like - alpha domain"/>
    <property type="match status" value="1"/>
</dbReference>
<dbReference type="EMBL" id="BAAAFD010000007">
    <property type="protein sequence ID" value="GAA0857680.1"/>
    <property type="molecule type" value="Genomic_DNA"/>
</dbReference>
<dbReference type="InterPro" id="IPR001670">
    <property type="entry name" value="ADH_Fe/GldA"/>
</dbReference>
<accession>A0ABP3X146</accession>
<dbReference type="SUPFAM" id="SSF56796">
    <property type="entry name" value="Dehydroquinate synthase-like"/>
    <property type="match status" value="1"/>
</dbReference>
<sequence>MQNFVYHNPTKVAFGKGSISKLSNLLPKAKILLLYGGGSIKKNGIYQQVCEQLEGHQWCEFSGVEANPEYTTLMQAVSLCKQENIEFILAVGGGSVIDGAKFVAAAVNYAGEPWDILAKGEPVMSAIPLGCVLTLPATGTETNTASVVTRSELGQKLSFLCDHVRPQFAVLDPEATYSLPQRQLANGVVDAFVHVMEQYLTYPVGATVQDRFAEAILTNLLEVGPKVLASQDYETRANLMWNATQALSGLIGAGVPQDWSTHMIGHELTALHNLDHAVTLAIILPSVMQYQRQHKREKLLQYAQRVWGLSLYDEEGAIDLAIEKTAQFFRDMGIKTSLSDYGIEPSVADEVAARLQKNGFTQLGEKQNISPEDARKIVAASV</sequence>
<protein>
    <submittedName>
        <fullName evidence="4">Alcohol dehydrogenase</fullName>
    </submittedName>
</protein>
<reference evidence="5" key="1">
    <citation type="journal article" date="2019" name="Int. J. Syst. Evol. Microbiol.">
        <title>The Global Catalogue of Microorganisms (GCM) 10K type strain sequencing project: providing services to taxonomists for standard genome sequencing and annotation.</title>
        <authorList>
            <consortium name="The Broad Institute Genomics Platform"/>
            <consortium name="The Broad Institute Genome Sequencing Center for Infectious Disease"/>
            <person name="Wu L."/>
            <person name="Ma J."/>
        </authorList>
    </citation>
    <scope>NUCLEOTIDE SEQUENCE [LARGE SCALE GENOMIC DNA]</scope>
    <source>
        <strain evidence="5">JCM 15896</strain>
    </source>
</reference>
<dbReference type="PANTHER" id="PTHR43633:SF1">
    <property type="entry name" value="ALCOHOL DEHYDROGENASE YQHD"/>
    <property type="match status" value="1"/>
</dbReference>
<comment type="caution">
    <text evidence="4">The sequence shown here is derived from an EMBL/GenBank/DDBJ whole genome shotgun (WGS) entry which is preliminary data.</text>
</comment>
<feature type="domain" description="Alcohol dehydrogenase iron-type/glycerol dehydrogenase GldA" evidence="2">
    <location>
        <begin position="9"/>
        <end position="173"/>
    </location>
</feature>